<evidence type="ECO:0000313" key="24">
    <source>
        <dbReference type="Proteomes" id="UP000625711"/>
    </source>
</evidence>
<comment type="catalytic activity">
    <reaction evidence="15">
        <text>3'-dephospho-CoA + ATP = ADP + CoA + H(+)</text>
        <dbReference type="Rhea" id="RHEA:18245"/>
        <dbReference type="ChEBI" id="CHEBI:15378"/>
        <dbReference type="ChEBI" id="CHEBI:30616"/>
        <dbReference type="ChEBI" id="CHEBI:57287"/>
        <dbReference type="ChEBI" id="CHEBI:57328"/>
        <dbReference type="ChEBI" id="CHEBI:456216"/>
        <dbReference type="EC" id="2.7.1.24"/>
    </reaction>
    <physiologicalReaction direction="left-to-right" evidence="15">
        <dbReference type="Rhea" id="RHEA:18246"/>
    </physiologicalReaction>
</comment>
<reference evidence="23" key="1">
    <citation type="submission" date="2020-08" db="EMBL/GenBank/DDBJ databases">
        <title>Genome sequencing and assembly of the red palm weevil Rhynchophorus ferrugineus.</title>
        <authorList>
            <person name="Dias G.B."/>
            <person name="Bergman C.M."/>
            <person name="Manee M."/>
        </authorList>
    </citation>
    <scope>NUCLEOTIDE SEQUENCE</scope>
    <source>
        <strain evidence="23">AA-2017</strain>
        <tissue evidence="23">Whole larva</tissue>
    </source>
</reference>
<evidence type="ECO:0000256" key="8">
    <source>
        <dbReference type="ARBA" id="ARBA00022695"/>
    </source>
</evidence>
<dbReference type="Gene3D" id="3.40.50.300">
    <property type="entry name" value="P-loop containing nucleotide triphosphate hydrolases"/>
    <property type="match status" value="1"/>
</dbReference>
<dbReference type="SUPFAM" id="SSF52374">
    <property type="entry name" value="Nucleotidylyl transferase"/>
    <property type="match status" value="1"/>
</dbReference>
<dbReference type="FunFam" id="3.40.50.620:FF:000089">
    <property type="entry name" value="Bifunctional coenzyme A synthase"/>
    <property type="match status" value="1"/>
</dbReference>
<dbReference type="FunFam" id="3.40.50.300:FF:000899">
    <property type="entry name" value="Bifunctional coenzyme A synthase"/>
    <property type="match status" value="1"/>
</dbReference>
<dbReference type="PANTHER" id="PTHR10695">
    <property type="entry name" value="DEPHOSPHO-COA KINASE-RELATED"/>
    <property type="match status" value="1"/>
</dbReference>
<protein>
    <recommendedName>
        <fullName evidence="21">Bifunctional coenzyme A synthase</fullName>
        <ecNumber evidence="20">2.7.1.24</ecNumber>
        <ecNumber evidence="4">2.7.7.3</ecNumber>
    </recommendedName>
</protein>
<comment type="subcellular location">
    <subcellularLocation>
        <location evidence="2">Cytoplasm</location>
    </subcellularLocation>
    <subcellularLocation>
        <location evidence="1">Mitochondrion matrix</location>
    </subcellularLocation>
</comment>
<keyword evidence="11" id="KW-0067">ATP-binding</keyword>
<dbReference type="CDD" id="cd02022">
    <property type="entry name" value="DPCK"/>
    <property type="match status" value="1"/>
</dbReference>
<dbReference type="GO" id="GO:0004140">
    <property type="term" value="F:dephospho-CoA kinase activity"/>
    <property type="evidence" value="ECO:0007669"/>
    <property type="project" value="UniProtKB-EC"/>
</dbReference>
<dbReference type="InterPro" id="IPR004821">
    <property type="entry name" value="Cyt_trans-like"/>
</dbReference>
<feature type="domain" description="Cytidyltransferase-like" evidence="22">
    <location>
        <begin position="155"/>
        <end position="297"/>
    </location>
</feature>
<dbReference type="OrthoDB" id="330671at2759"/>
<evidence type="ECO:0000256" key="1">
    <source>
        <dbReference type="ARBA" id="ARBA00004305"/>
    </source>
</evidence>
<comment type="subunit">
    <text evidence="3">Monomer.</text>
</comment>
<keyword evidence="10" id="KW-0418">Kinase</keyword>
<evidence type="ECO:0000256" key="12">
    <source>
        <dbReference type="ARBA" id="ARBA00023128"/>
    </source>
</evidence>
<dbReference type="GO" id="GO:0015937">
    <property type="term" value="P:coenzyme A biosynthetic process"/>
    <property type="evidence" value="ECO:0007669"/>
    <property type="project" value="InterPro"/>
</dbReference>
<comment type="similarity">
    <text evidence="19">In the central section; belongs to the eukaryotic CoaD family.</text>
</comment>
<keyword evidence="5" id="KW-0963">Cytoplasm</keyword>
<dbReference type="SUPFAM" id="SSF52540">
    <property type="entry name" value="P-loop containing nucleoside triphosphate hydrolases"/>
    <property type="match status" value="1"/>
</dbReference>
<dbReference type="PROSITE" id="PS51219">
    <property type="entry name" value="DPCK"/>
    <property type="match status" value="1"/>
</dbReference>
<evidence type="ECO:0000259" key="22">
    <source>
        <dbReference type="Pfam" id="PF01467"/>
    </source>
</evidence>
<evidence type="ECO:0000256" key="2">
    <source>
        <dbReference type="ARBA" id="ARBA00004496"/>
    </source>
</evidence>
<keyword evidence="6" id="KW-0597">Phosphoprotein</keyword>
<evidence type="ECO:0000256" key="10">
    <source>
        <dbReference type="ARBA" id="ARBA00022777"/>
    </source>
</evidence>
<keyword evidence="13" id="KW-0511">Multifunctional enzyme</keyword>
<evidence type="ECO:0000256" key="6">
    <source>
        <dbReference type="ARBA" id="ARBA00022553"/>
    </source>
</evidence>
<evidence type="ECO:0000256" key="3">
    <source>
        <dbReference type="ARBA" id="ARBA00011245"/>
    </source>
</evidence>
<dbReference type="Pfam" id="PF01121">
    <property type="entry name" value="CoaE"/>
    <property type="match status" value="1"/>
</dbReference>
<dbReference type="NCBIfam" id="TIGR00152">
    <property type="entry name" value="dephospho-CoA kinase"/>
    <property type="match status" value="1"/>
</dbReference>
<evidence type="ECO:0000256" key="4">
    <source>
        <dbReference type="ARBA" id="ARBA00012392"/>
    </source>
</evidence>
<dbReference type="InterPro" id="IPR027417">
    <property type="entry name" value="P-loop_NTPase"/>
</dbReference>
<organism evidence="23 24">
    <name type="scientific">Rhynchophorus ferrugineus</name>
    <name type="common">Red palm weevil</name>
    <name type="synonym">Curculio ferrugineus</name>
    <dbReference type="NCBI Taxonomy" id="354439"/>
    <lineage>
        <taxon>Eukaryota</taxon>
        <taxon>Metazoa</taxon>
        <taxon>Ecdysozoa</taxon>
        <taxon>Arthropoda</taxon>
        <taxon>Hexapoda</taxon>
        <taxon>Insecta</taxon>
        <taxon>Pterygota</taxon>
        <taxon>Neoptera</taxon>
        <taxon>Endopterygota</taxon>
        <taxon>Coleoptera</taxon>
        <taxon>Polyphaga</taxon>
        <taxon>Cucujiformia</taxon>
        <taxon>Curculionidae</taxon>
        <taxon>Dryophthorinae</taxon>
        <taxon>Rhynchophorus</taxon>
    </lineage>
</organism>
<dbReference type="Pfam" id="PF01467">
    <property type="entry name" value="CTP_transf_like"/>
    <property type="match status" value="1"/>
</dbReference>
<dbReference type="InterPro" id="IPR001977">
    <property type="entry name" value="Depp_CoAkinase"/>
</dbReference>
<keyword evidence="24" id="KW-1185">Reference proteome</keyword>
<evidence type="ECO:0000256" key="16">
    <source>
        <dbReference type="ARBA" id="ARBA00059677"/>
    </source>
</evidence>
<evidence type="ECO:0000256" key="11">
    <source>
        <dbReference type="ARBA" id="ARBA00022840"/>
    </source>
</evidence>
<comment type="pathway">
    <text evidence="18">Cofactor biosynthesis; coenzyme A biosynthesis; CoA from (R)-pantothenate: step 5/5.</text>
</comment>
<evidence type="ECO:0000256" key="9">
    <source>
        <dbReference type="ARBA" id="ARBA00022741"/>
    </source>
</evidence>
<dbReference type="EMBL" id="JAACXV010000238">
    <property type="protein sequence ID" value="KAF7281505.1"/>
    <property type="molecule type" value="Genomic_DNA"/>
</dbReference>
<name>A0A834MIL3_RHYFE</name>
<keyword evidence="7" id="KW-0808">Transferase</keyword>
<evidence type="ECO:0000256" key="20">
    <source>
        <dbReference type="ARBA" id="ARBA00066359"/>
    </source>
</evidence>
<evidence type="ECO:0000256" key="15">
    <source>
        <dbReference type="ARBA" id="ARBA00051912"/>
    </source>
</evidence>
<dbReference type="Proteomes" id="UP000625711">
    <property type="component" value="Unassembled WGS sequence"/>
</dbReference>
<dbReference type="GO" id="GO:0004595">
    <property type="term" value="F:pantetheine-phosphate adenylyltransferase activity"/>
    <property type="evidence" value="ECO:0007669"/>
    <property type="project" value="UniProtKB-EC"/>
</dbReference>
<dbReference type="PANTHER" id="PTHR10695:SF46">
    <property type="entry name" value="BIFUNCTIONAL COENZYME A SYNTHASE-RELATED"/>
    <property type="match status" value="1"/>
</dbReference>
<proteinExistence type="inferred from homology"/>
<dbReference type="GO" id="GO:0005759">
    <property type="term" value="C:mitochondrial matrix"/>
    <property type="evidence" value="ECO:0007669"/>
    <property type="project" value="UniProtKB-SubCell"/>
</dbReference>
<keyword evidence="8" id="KW-0548">Nucleotidyltransferase</keyword>
<dbReference type="HAMAP" id="MF_00376">
    <property type="entry name" value="Dephospho_CoA_kinase"/>
    <property type="match status" value="1"/>
</dbReference>
<dbReference type="Gene3D" id="3.40.50.620">
    <property type="entry name" value="HUPs"/>
    <property type="match status" value="1"/>
</dbReference>
<evidence type="ECO:0000256" key="21">
    <source>
        <dbReference type="ARBA" id="ARBA00067394"/>
    </source>
</evidence>
<evidence type="ECO:0000256" key="19">
    <source>
        <dbReference type="ARBA" id="ARBA00061673"/>
    </source>
</evidence>
<evidence type="ECO:0000256" key="18">
    <source>
        <dbReference type="ARBA" id="ARBA00060696"/>
    </source>
</evidence>
<dbReference type="InterPro" id="IPR014729">
    <property type="entry name" value="Rossmann-like_a/b/a_fold"/>
</dbReference>
<evidence type="ECO:0000256" key="14">
    <source>
        <dbReference type="ARBA" id="ARBA00051310"/>
    </source>
</evidence>
<accession>A0A834MIL3</accession>
<sequence>MLAKTGLLIVSNPKHISKLLTDAQKAVKNTLYIQLLSALSEPLGSFHSNIFNTPPKFSRTIYCIYSQVSKQCNNLDVRVLLSGIRSNVPQINTKKPIDIVIFDKKYTQAEIENFIKTKISNVSYKHDTLTLECNGIDSLDFDGGDKESNVYDHVVLGGTFDRLHVAHKLLLSDAILRSGEKVTVGVTEENMIHSKMLWELVENVDTRINNVLNFMSDICPELKYDVCKIADPFGPAIVDPTMDMIIVSEETIRGGEKINDIRREKKIKELKIVPISFIDEPNPQEKEEKKVSSSNARLRLLGTVLNPIKDKKLPKRPYVIGLTGGIASGKSGVAGHLENLDVPVINCDKIGHRLYEKGQLCYKKVIETFGDSVVDVNGEINRRVLGSIVFQNKDEMQKLNKIMWPAIADEVNKVIQHCEKPVICVEAAILSLAGWDVFCHEIWTTIVPPQEAIRRLQTRNKLTEEQAKNRIDSQPSNREYVKQANVVFSPQWEVDYTKSQVHKAWKLLQERLDS</sequence>
<evidence type="ECO:0000313" key="23">
    <source>
        <dbReference type="EMBL" id="KAF7281505.1"/>
    </source>
</evidence>
<gene>
    <name evidence="23" type="ORF">GWI33_004586</name>
</gene>
<evidence type="ECO:0000256" key="17">
    <source>
        <dbReference type="ARBA" id="ARBA00060565"/>
    </source>
</evidence>
<dbReference type="AlphaFoldDB" id="A0A834MIL3"/>
<keyword evidence="9" id="KW-0547">Nucleotide-binding</keyword>
<dbReference type="EC" id="2.7.7.3" evidence="4"/>
<dbReference type="EC" id="2.7.1.24" evidence="20"/>
<keyword evidence="12" id="KW-0496">Mitochondrion</keyword>
<comment type="catalytic activity">
    <reaction evidence="14">
        <text>(R)-4'-phosphopantetheine + ATP + H(+) = 3'-dephospho-CoA + diphosphate</text>
        <dbReference type="Rhea" id="RHEA:19801"/>
        <dbReference type="ChEBI" id="CHEBI:15378"/>
        <dbReference type="ChEBI" id="CHEBI:30616"/>
        <dbReference type="ChEBI" id="CHEBI:33019"/>
        <dbReference type="ChEBI" id="CHEBI:57328"/>
        <dbReference type="ChEBI" id="CHEBI:61723"/>
        <dbReference type="EC" id="2.7.7.3"/>
    </reaction>
    <physiologicalReaction direction="left-to-right" evidence="14">
        <dbReference type="Rhea" id="RHEA:19802"/>
    </physiologicalReaction>
</comment>
<comment type="caution">
    <text evidence="23">The sequence shown here is derived from an EMBL/GenBank/DDBJ whole genome shotgun (WGS) entry which is preliminary data.</text>
</comment>
<evidence type="ECO:0000256" key="13">
    <source>
        <dbReference type="ARBA" id="ARBA00023268"/>
    </source>
</evidence>
<evidence type="ECO:0000256" key="5">
    <source>
        <dbReference type="ARBA" id="ARBA00022490"/>
    </source>
</evidence>
<evidence type="ECO:0000256" key="7">
    <source>
        <dbReference type="ARBA" id="ARBA00022679"/>
    </source>
</evidence>
<comment type="function">
    <text evidence="16">Bifunctional enzyme that catalyzes the fourth and fifth sequential steps of CoA biosynthetic pathway. The fourth reaction is catalyzed by the phosphopantetheine adenylyltransferase, coded by the coaD domain; the fifth reaction is catalyzed by the dephospho-CoA kinase, coded by the coaE domain. May act as a point of CoA biosynthesis regulation.</text>
</comment>
<dbReference type="GO" id="GO:0005524">
    <property type="term" value="F:ATP binding"/>
    <property type="evidence" value="ECO:0007669"/>
    <property type="project" value="UniProtKB-KW"/>
</dbReference>
<dbReference type="NCBIfam" id="NF001985">
    <property type="entry name" value="PRK00777.1"/>
    <property type="match status" value="1"/>
</dbReference>
<comment type="pathway">
    <text evidence="17">Cofactor biosynthesis; coenzyme A biosynthesis; CoA from (R)-pantothenate: step 4/5.</text>
</comment>